<dbReference type="InterPro" id="IPR029044">
    <property type="entry name" value="Nucleotide-diphossugar_trans"/>
</dbReference>
<dbReference type="EC" id="2.7.7.13" evidence="2"/>
<sequence>MIYGLILAGGKGSRLYPLSRAKEPKQFLKLINDKSFLVNTVDRIIPIIDRDNIYVVTNMDYREKVKNELVGIKENNIFVEPSNKETALCMI</sequence>
<dbReference type="PANTHER" id="PTHR46390">
    <property type="entry name" value="MANNOSE-1-PHOSPHATE GUANYLYLTRANSFERASE"/>
    <property type="match status" value="1"/>
</dbReference>
<organism evidence="2 3">
    <name type="scientific">Clostridium puniceum</name>
    <dbReference type="NCBI Taxonomy" id="29367"/>
    <lineage>
        <taxon>Bacteria</taxon>
        <taxon>Bacillati</taxon>
        <taxon>Bacillota</taxon>
        <taxon>Clostridia</taxon>
        <taxon>Eubacteriales</taxon>
        <taxon>Clostridiaceae</taxon>
        <taxon>Clostridium</taxon>
    </lineage>
</organism>
<evidence type="ECO:0000259" key="1">
    <source>
        <dbReference type="Pfam" id="PF00483"/>
    </source>
</evidence>
<dbReference type="SUPFAM" id="SSF53448">
    <property type="entry name" value="Nucleotide-diphospho-sugar transferases"/>
    <property type="match status" value="1"/>
</dbReference>
<feature type="domain" description="Nucleotidyl transferase" evidence="1">
    <location>
        <begin position="4"/>
        <end position="89"/>
    </location>
</feature>
<name>A0A1S8TIZ1_9CLOT</name>
<protein>
    <submittedName>
        <fullName evidence="2">Mannose-1-phosphate guanylyltransferase RfbM</fullName>
        <ecNumber evidence="2">2.7.7.13</ecNumber>
    </submittedName>
</protein>
<dbReference type="AlphaFoldDB" id="A0A1S8TIZ1"/>
<comment type="caution">
    <text evidence="2">The sequence shown here is derived from an EMBL/GenBank/DDBJ whole genome shotgun (WGS) entry which is preliminary data.</text>
</comment>
<gene>
    <name evidence="2" type="primary">rfbM_2</name>
    <name evidence="2" type="ORF">CLPUN_21920</name>
</gene>
<reference evidence="2 3" key="1">
    <citation type="submission" date="2016-05" db="EMBL/GenBank/DDBJ databases">
        <title>Microbial solvent formation.</title>
        <authorList>
            <person name="Poehlein A."/>
            <person name="Montoya Solano J.D."/>
            <person name="Flitsch S."/>
            <person name="Krabben P."/>
            <person name="Duerre P."/>
            <person name="Daniel R."/>
        </authorList>
    </citation>
    <scope>NUCLEOTIDE SEQUENCE [LARGE SCALE GENOMIC DNA]</scope>
    <source>
        <strain evidence="2 3">DSM 2619</strain>
    </source>
</reference>
<dbReference type="Gene3D" id="3.90.550.10">
    <property type="entry name" value="Spore Coat Polysaccharide Biosynthesis Protein SpsA, Chain A"/>
    <property type="match status" value="1"/>
</dbReference>
<keyword evidence="2" id="KW-0548">Nucleotidyltransferase</keyword>
<dbReference type="OrthoDB" id="9806359at2"/>
<proteinExistence type="predicted"/>
<dbReference type="PANTHER" id="PTHR46390:SF1">
    <property type="entry name" value="MANNOSE-1-PHOSPHATE GUANYLYLTRANSFERASE"/>
    <property type="match status" value="1"/>
</dbReference>
<accession>A0A1S8TIZ1</accession>
<evidence type="ECO:0000313" key="3">
    <source>
        <dbReference type="Proteomes" id="UP000190890"/>
    </source>
</evidence>
<dbReference type="Pfam" id="PF00483">
    <property type="entry name" value="NTP_transferase"/>
    <property type="match status" value="1"/>
</dbReference>
<keyword evidence="2" id="KW-0808">Transferase</keyword>
<dbReference type="InterPro" id="IPR051161">
    <property type="entry name" value="Mannose-6P_isomerase_type2"/>
</dbReference>
<dbReference type="InterPro" id="IPR005835">
    <property type="entry name" value="NTP_transferase_dom"/>
</dbReference>
<dbReference type="GO" id="GO:0009298">
    <property type="term" value="P:GDP-mannose biosynthetic process"/>
    <property type="evidence" value="ECO:0007669"/>
    <property type="project" value="TreeGrafter"/>
</dbReference>
<dbReference type="GO" id="GO:0004475">
    <property type="term" value="F:mannose-1-phosphate guanylyltransferase (GTP) activity"/>
    <property type="evidence" value="ECO:0007669"/>
    <property type="project" value="UniProtKB-EC"/>
</dbReference>
<keyword evidence="3" id="KW-1185">Reference proteome</keyword>
<dbReference type="Proteomes" id="UP000190890">
    <property type="component" value="Unassembled WGS sequence"/>
</dbReference>
<dbReference type="STRING" id="29367.CLPUN_21920"/>
<evidence type="ECO:0000313" key="2">
    <source>
        <dbReference type="EMBL" id="OOM77757.1"/>
    </source>
</evidence>
<dbReference type="EMBL" id="LZZM01000143">
    <property type="protein sequence ID" value="OOM77757.1"/>
    <property type="molecule type" value="Genomic_DNA"/>
</dbReference>